<dbReference type="AlphaFoldDB" id="A0A6N6MXF2"/>
<gene>
    <name evidence="1" type="ORF">F6X51_09030</name>
</gene>
<proteinExistence type="predicted"/>
<organism evidence="1 2">
    <name type="scientific">Methylobacterium planeticum</name>
    <dbReference type="NCBI Taxonomy" id="2615211"/>
    <lineage>
        <taxon>Bacteria</taxon>
        <taxon>Pseudomonadati</taxon>
        <taxon>Pseudomonadota</taxon>
        <taxon>Alphaproteobacteria</taxon>
        <taxon>Hyphomicrobiales</taxon>
        <taxon>Methylobacteriaceae</taxon>
        <taxon>Methylobacterium</taxon>
    </lineage>
</organism>
<evidence type="ECO:0008006" key="3">
    <source>
        <dbReference type="Google" id="ProtNLM"/>
    </source>
</evidence>
<dbReference type="RefSeq" id="WP_150962914.1">
    <property type="nucleotide sequence ID" value="NZ_VZZJ01000006.1"/>
</dbReference>
<comment type="caution">
    <text evidence="1">The sequence shown here is derived from an EMBL/GenBank/DDBJ whole genome shotgun (WGS) entry which is preliminary data.</text>
</comment>
<dbReference type="EMBL" id="VZZJ01000006">
    <property type="protein sequence ID" value="KAB1073871.1"/>
    <property type="molecule type" value="Genomic_DNA"/>
</dbReference>
<protein>
    <recommendedName>
        <fullName evidence="3">Flagellar protein FlgN</fullName>
    </recommendedName>
</protein>
<evidence type="ECO:0000313" key="2">
    <source>
        <dbReference type="Proteomes" id="UP000441523"/>
    </source>
</evidence>
<keyword evidence="2" id="KW-1185">Reference proteome</keyword>
<reference evidence="1 2" key="1">
    <citation type="submission" date="2019-09" db="EMBL/GenBank/DDBJ databases">
        <title>YIM 132548 draft genome.</title>
        <authorList>
            <person name="Jiang L."/>
        </authorList>
    </citation>
    <scope>NUCLEOTIDE SEQUENCE [LARGE SCALE GENOMIC DNA]</scope>
    <source>
        <strain evidence="1 2">YIM 132548</strain>
    </source>
</reference>
<name>A0A6N6MXF2_9HYPH</name>
<sequence>MPRDADAKPIRVADRSGADALVAHVMSTMQALAGILAEESGHVRAGRLREGLAASERKTALSGAYLQGLEAAKANAIALARFAPQGVETLKAAHRQFMLEVETNQAVLATARSVSEGLIKTLAEEIGRSRSATIYGAPSLAPSPYGRGARSGPLVLSRNL</sequence>
<evidence type="ECO:0000313" key="1">
    <source>
        <dbReference type="EMBL" id="KAB1073871.1"/>
    </source>
</evidence>
<dbReference type="Proteomes" id="UP000441523">
    <property type="component" value="Unassembled WGS sequence"/>
</dbReference>
<accession>A0A6N6MXF2</accession>